<evidence type="ECO:0000256" key="9">
    <source>
        <dbReference type="ARBA" id="ARBA00022898"/>
    </source>
</evidence>
<evidence type="ECO:0000256" key="8">
    <source>
        <dbReference type="ARBA" id="ARBA00014472"/>
    </source>
</evidence>
<dbReference type="GO" id="GO:0009082">
    <property type="term" value="P:branched-chain amino acid biosynthetic process"/>
    <property type="evidence" value="ECO:0007669"/>
    <property type="project" value="UniProtKB-KW"/>
</dbReference>
<evidence type="ECO:0000256" key="5">
    <source>
        <dbReference type="ARBA" id="ARBA00005072"/>
    </source>
</evidence>
<keyword evidence="14" id="KW-0808">Transferase</keyword>
<keyword evidence="14" id="KW-0032">Aminotransferase</keyword>
<evidence type="ECO:0000313" key="14">
    <source>
        <dbReference type="EMBL" id="PXW53140.1"/>
    </source>
</evidence>
<dbReference type="InterPro" id="IPR043131">
    <property type="entry name" value="BCAT-like_N"/>
</dbReference>
<evidence type="ECO:0000256" key="10">
    <source>
        <dbReference type="ARBA" id="ARBA00023304"/>
    </source>
</evidence>
<keyword evidence="15" id="KW-1185">Reference proteome</keyword>
<proteinExistence type="inferred from homology"/>
<dbReference type="InterPro" id="IPR050571">
    <property type="entry name" value="Class-IV_PLP-Dep_Aminotrnsfr"/>
</dbReference>
<comment type="pathway">
    <text evidence="5">Amino-acid biosynthesis; L-leucine biosynthesis; L-leucine from 3-methyl-2-oxobutanoate: step 4/4.</text>
</comment>
<evidence type="ECO:0000256" key="7">
    <source>
        <dbReference type="ARBA" id="ARBA00013053"/>
    </source>
</evidence>
<dbReference type="Proteomes" id="UP000248021">
    <property type="component" value="Unassembled WGS sequence"/>
</dbReference>
<keyword evidence="10" id="KW-0028">Amino-acid biosynthesis</keyword>
<evidence type="ECO:0000256" key="4">
    <source>
        <dbReference type="ARBA" id="ARBA00004931"/>
    </source>
</evidence>
<sequence>MLWHDGALHESGMLTLAAGDRGLLLADGLFETVLVVAGRPWRLADHLARLKRSAAAIGMPIDARPEEAILALSAYAAASRELTGLAAIRVTVTRGAGPRGLKLPPHPSPSVFATLAPWQPAMAFQPVRLHLTAIRRNEFSPLSRIKSLSYLDNVLALEDAVRHGCDDALLMNTSGAVAATSAGNVFALFGEALVTPPIEDGVLPGITRQVVLAAATEAGLAVREQSLTVAALETADAAFATNSLRLLCPITALDGGDIRRDARTIALMEALRADIQADCGIDPFAEPAKASQFL</sequence>
<reference evidence="14 15" key="1">
    <citation type="submission" date="2018-05" db="EMBL/GenBank/DDBJ databases">
        <title>Genomic Encyclopedia of Type Strains, Phase IV (KMG-IV): sequencing the most valuable type-strain genomes for metagenomic binning, comparative biology and taxonomic classification.</title>
        <authorList>
            <person name="Goeker M."/>
        </authorList>
    </citation>
    <scope>NUCLEOTIDE SEQUENCE [LARGE SCALE GENOMIC DNA]</scope>
    <source>
        <strain evidence="14 15">DSM 6462</strain>
    </source>
</reference>
<dbReference type="OrthoDB" id="9805628at2"/>
<comment type="pathway">
    <text evidence="4">Amino-acid biosynthesis; L-valine biosynthesis; L-valine from pyruvate: step 4/4.</text>
</comment>
<evidence type="ECO:0000256" key="12">
    <source>
        <dbReference type="ARBA" id="ARBA00048798"/>
    </source>
</evidence>
<organism evidence="14 15">
    <name type="scientific">Chelatococcus asaccharovorans</name>
    <dbReference type="NCBI Taxonomy" id="28210"/>
    <lineage>
        <taxon>Bacteria</taxon>
        <taxon>Pseudomonadati</taxon>
        <taxon>Pseudomonadota</taxon>
        <taxon>Alphaproteobacteria</taxon>
        <taxon>Hyphomicrobiales</taxon>
        <taxon>Chelatococcaceae</taxon>
        <taxon>Chelatococcus</taxon>
    </lineage>
</organism>
<comment type="pathway">
    <text evidence="3">Amino-acid biosynthesis; L-isoleucine biosynthesis; L-isoleucine from 2-oxobutanoate: step 4/4.</text>
</comment>
<comment type="similarity">
    <text evidence="6">Belongs to the class-IV pyridoxal-phosphate-dependent aminotransferase family.</text>
</comment>
<dbReference type="InterPro" id="IPR043132">
    <property type="entry name" value="BCAT-like_C"/>
</dbReference>
<dbReference type="SUPFAM" id="SSF56752">
    <property type="entry name" value="D-aminoacid aminotransferase-like PLP-dependent enzymes"/>
    <property type="match status" value="1"/>
</dbReference>
<dbReference type="PANTHER" id="PTHR42743:SF11">
    <property type="entry name" value="AMINODEOXYCHORISMATE LYASE"/>
    <property type="match status" value="1"/>
</dbReference>
<dbReference type="InterPro" id="IPR036038">
    <property type="entry name" value="Aminotransferase-like"/>
</dbReference>
<accession>A0A2V3TVS2</accession>
<comment type="catalytic activity">
    <reaction evidence="12">
        <text>L-isoleucine + 2-oxoglutarate = (S)-3-methyl-2-oxopentanoate + L-glutamate</text>
        <dbReference type="Rhea" id="RHEA:24801"/>
        <dbReference type="ChEBI" id="CHEBI:16810"/>
        <dbReference type="ChEBI" id="CHEBI:29985"/>
        <dbReference type="ChEBI" id="CHEBI:35146"/>
        <dbReference type="ChEBI" id="CHEBI:58045"/>
        <dbReference type="EC" id="2.6.1.42"/>
    </reaction>
</comment>
<evidence type="ECO:0000256" key="6">
    <source>
        <dbReference type="ARBA" id="ARBA00009320"/>
    </source>
</evidence>
<dbReference type="PANTHER" id="PTHR42743">
    <property type="entry name" value="AMINO-ACID AMINOTRANSFERASE"/>
    <property type="match status" value="1"/>
</dbReference>
<comment type="function">
    <text evidence="2">Acts on leucine, isoleucine and valine.</text>
</comment>
<comment type="catalytic activity">
    <reaction evidence="13">
        <text>L-leucine + 2-oxoglutarate = 4-methyl-2-oxopentanoate + L-glutamate</text>
        <dbReference type="Rhea" id="RHEA:18321"/>
        <dbReference type="ChEBI" id="CHEBI:16810"/>
        <dbReference type="ChEBI" id="CHEBI:17865"/>
        <dbReference type="ChEBI" id="CHEBI:29985"/>
        <dbReference type="ChEBI" id="CHEBI:57427"/>
        <dbReference type="EC" id="2.6.1.42"/>
    </reaction>
</comment>
<dbReference type="Gene3D" id="3.20.10.10">
    <property type="entry name" value="D-amino Acid Aminotransferase, subunit A, domain 2"/>
    <property type="match status" value="1"/>
</dbReference>
<evidence type="ECO:0000256" key="3">
    <source>
        <dbReference type="ARBA" id="ARBA00004824"/>
    </source>
</evidence>
<dbReference type="FunFam" id="3.20.10.10:FF:000002">
    <property type="entry name" value="D-alanine aminotransferase"/>
    <property type="match status" value="1"/>
</dbReference>
<comment type="catalytic activity">
    <reaction evidence="11">
        <text>L-valine + 2-oxoglutarate = 3-methyl-2-oxobutanoate + L-glutamate</text>
        <dbReference type="Rhea" id="RHEA:24813"/>
        <dbReference type="ChEBI" id="CHEBI:11851"/>
        <dbReference type="ChEBI" id="CHEBI:16810"/>
        <dbReference type="ChEBI" id="CHEBI:29985"/>
        <dbReference type="ChEBI" id="CHEBI:57762"/>
        <dbReference type="EC" id="2.6.1.42"/>
    </reaction>
</comment>
<dbReference type="GO" id="GO:0004084">
    <property type="term" value="F:branched-chain-amino-acid transaminase activity"/>
    <property type="evidence" value="ECO:0007669"/>
    <property type="project" value="UniProtKB-EC"/>
</dbReference>
<name>A0A2V3TVS2_9HYPH</name>
<dbReference type="RefSeq" id="WP_110377675.1">
    <property type="nucleotide sequence ID" value="NZ_JAHBRY010000001.1"/>
</dbReference>
<dbReference type="AlphaFoldDB" id="A0A2V3TVS2"/>
<dbReference type="EC" id="2.6.1.42" evidence="7"/>
<evidence type="ECO:0000256" key="1">
    <source>
        <dbReference type="ARBA" id="ARBA00001933"/>
    </source>
</evidence>
<dbReference type="Pfam" id="PF01063">
    <property type="entry name" value="Aminotran_4"/>
    <property type="match status" value="1"/>
</dbReference>
<dbReference type="CDD" id="cd00449">
    <property type="entry name" value="PLPDE_IV"/>
    <property type="match status" value="1"/>
</dbReference>
<evidence type="ECO:0000256" key="11">
    <source>
        <dbReference type="ARBA" id="ARBA00048212"/>
    </source>
</evidence>
<dbReference type="GO" id="GO:0008652">
    <property type="term" value="P:amino acid biosynthetic process"/>
    <property type="evidence" value="ECO:0007669"/>
    <property type="project" value="UniProtKB-ARBA"/>
</dbReference>
<evidence type="ECO:0000256" key="2">
    <source>
        <dbReference type="ARBA" id="ARBA00003109"/>
    </source>
</evidence>
<dbReference type="Gene3D" id="3.30.470.10">
    <property type="match status" value="1"/>
</dbReference>
<protein>
    <recommendedName>
        <fullName evidence="8">Probable branched-chain-amino-acid aminotransferase</fullName>
        <ecNumber evidence="7">2.6.1.42</ecNumber>
    </recommendedName>
</protein>
<keyword evidence="10" id="KW-0100">Branched-chain amino acid biosynthesis</keyword>
<evidence type="ECO:0000313" key="15">
    <source>
        <dbReference type="Proteomes" id="UP000248021"/>
    </source>
</evidence>
<dbReference type="GO" id="GO:0005829">
    <property type="term" value="C:cytosol"/>
    <property type="evidence" value="ECO:0007669"/>
    <property type="project" value="TreeGrafter"/>
</dbReference>
<keyword evidence="9" id="KW-0663">Pyridoxal phosphate</keyword>
<gene>
    <name evidence="14" type="ORF">C7450_11416</name>
</gene>
<dbReference type="EMBL" id="QJJK01000014">
    <property type="protein sequence ID" value="PXW53140.1"/>
    <property type="molecule type" value="Genomic_DNA"/>
</dbReference>
<dbReference type="InterPro" id="IPR001544">
    <property type="entry name" value="Aminotrans_IV"/>
</dbReference>
<evidence type="ECO:0000256" key="13">
    <source>
        <dbReference type="ARBA" id="ARBA00049229"/>
    </source>
</evidence>
<comment type="caution">
    <text evidence="14">The sequence shown here is derived from an EMBL/GenBank/DDBJ whole genome shotgun (WGS) entry which is preliminary data.</text>
</comment>
<comment type="cofactor">
    <cofactor evidence="1">
        <name>pyridoxal 5'-phosphate</name>
        <dbReference type="ChEBI" id="CHEBI:597326"/>
    </cofactor>
</comment>